<evidence type="ECO:0000313" key="2">
    <source>
        <dbReference type="Proteomes" id="UP000198838"/>
    </source>
</evidence>
<dbReference type="Proteomes" id="UP000198838">
    <property type="component" value="Unassembled WGS sequence"/>
</dbReference>
<accession>A0A1I0Z172</accession>
<gene>
    <name evidence="1" type="ORF">SAMN05216249_11253</name>
</gene>
<keyword evidence="2" id="KW-1185">Reference proteome</keyword>
<dbReference type="EMBL" id="FOJY01000012">
    <property type="protein sequence ID" value="SFB19142.1"/>
    <property type="molecule type" value="Genomic_DNA"/>
</dbReference>
<organism evidence="1 2">
    <name type="scientific">Acetitomaculum ruminis DSM 5522</name>
    <dbReference type="NCBI Taxonomy" id="1120918"/>
    <lineage>
        <taxon>Bacteria</taxon>
        <taxon>Bacillati</taxon>
        <taxon>Bacillota</taxon>
        <taxon>Clostridia</taxon>
        <taxon>Lachnospirales</taxon>
        <taxon>Lachnospiraceae</taxon>
        <taxon>Acetitomaculum</taxon>
    </lineage>
</organism>
<sequence length="395" mass="47532">MKTCREDVARCLAEIIRYQENGKVPESLPRGLDADQLLKIAYEHQIMGYVGQVLLAMEGVLEEEKREEIHNVCLNLCFKAMIQKKEADVIQDLLEKNKIKNVLLKGYYMRQYYPKPELREMSDIDLCVEEKALDEVIPLMESLGYTFVKRISNHDIYKKEPCITVEVHKNLFKGEIDKNQHDYYSSMDKMQYVEGKNYSYKQNLEDFYIYMTSHMAGHFYKRGCGIRNLIDFYIFNKRFENQLDRKYIDAQLLKCGLSDFEYHISNLSQMWLGDRPFKEFYYDLFEYMLNCGIYGKTEYGIWNEYAHVQDNKKNNSQFHRKLWYLLPPLHYMKKYYSFLRKIPFLLPVAWIVRIIRGAFFRKSVVRRDYLKRVSEKDIDMIQNIYRKVKLDFEPK</sequence>
<dbReference type="Pfam" id="PF14907">
    <property type="entry name" value="NTP_transf_5"/>
    <property type="match status" value="1"/>
</dbReference>
<reference evidence="1 2" key="1">
    <citation type="submission" date="2016-10" db="EMBL/GenBank/DDBJ databases">
        <authorList>
            <person name="de Groot N.N."/>
        </authorList>
    </citation>
    <scope>NUCLEOTIDE SEQUENCE [LARGE SCALE GENOMIC DNA]</scope>
    <source>
        <strain evidence="1 2">DSM 5522</strain>
    </source>
</reference>
<dbReference type="Gene3D" id="3.30.460.40">
    <property type="match status" value="1"/>
</dbReference>
<dbReference type="AlphaFoldDB" id="A0A1I0Z172"/>
<proteinExistence type="predicted"/>
<keyword evidence="1" id="KW-0808">Transferase</keyword>
<name>A0A1I0Z172_9FIRM</name>
<protein>
    <submittedName>
        <fullName evidence="1">Uncharacterized nucleotidyltransferase</fullName>
    </submittedName>
</protein>
<dbReference type="OrthoDB" id="9773927at2"/>
<dbReference type="InterPro" id="IPR039498">
    <property type="entry name" value="NTP_transf_5"/>
</dbReference>
<dbReference type="STRING" id="1120918.SAMN05216249_11253"/>
<dbReference type="RefSeq" id="WP_092872892.1">
    <property type="nucleotide sequence ID" value="NZ_FOJY01000012.1"/>
</dbReference>
<dbReference type="GO" id="GO:0016740">
    <property type="term" value="F:transferase activity"/>
    <property type="evidence" value="ECO:0007669"/>
    <property type="project" value="UniProtKB-KW"/>
</dbReference>
<evidence type="ECO:0000313" key="1">
    <source>
        <dbReference type="EMBL" id="SFB19142.1"/>
    </source>
</evidence>